<gene>
    <name evidence="1" type="ORF">CFOL_v3_03090</name>
</gene>
<sequence length="248" mass="28436">MSEITSKEVNSNHKTGDLQNIRATYRLNEKNYLKWSQFVKTYLKGKGRLSHLLGTGPKPGDPEFDVWDEADSMIMSWLWDSMDPTIRSIVVTEYANTLQNLWQELDHYRVFEMKCPEDAATLKKFIENDKVYDFLAGLNPEFDQVIIQILRKEEISSLEETISLIRVEESRSGQEKEGFNSEEIERIRNLLGSLEKSSGACSLALSSKSPFSFGLHASKSFSSDSWIIDSGATDHMTYTLQYFNTYNP</sequence>
<dbReference type="AlphaFoldDB" id="A0A1Q3AV24"/>
<dbReference type="EMBL" id="BDDD01000118">
    <property type="protein sequence ID" value="GAV59559.1"/>
    <property type="molecule type" value="Genomic_DNA"/>
</dbReference>
<reference evidence="2" key="1">
    <citation type="submission" date="2016-04" db="EMBL/GenBank/DDBJ databases">
        <title>Cephalotus genome sequencing.</title>
        <authorList>
            <person name="Fukushima K."/>
            <person name="Hasebe M."/>
            <person name="Fang X."/>
        </authorList>
    </citation>
    <scope>NUCLEOTIDE SEQUENCE [LARGE SCALE GENOMIC DNA]</scope>
    <source>
        <strain evidence="2">cv. St1</strain>
    </source>
</reference>
<feature type="non-terminal residue" evidence="1">
    <location>
        <position position="248"/>
    </location>
</feature>
<dbReference type="PANTHER" id="PTHR37610:SF92">
    <property type="entry name" value="RETROTRANSPOSON COPIA-LIKE N-TERMINAL DOMAIN-CONTAINING PROTEIN"/>
    <property type="match status" value="1"/>
</dbReference>
<keyword evidence="2" id="KW-1185">Reference proteome</keyword>
<evidence type="ECO:0000313" key="2">
    <source>
        <dbReference type="Proteomes" id="UP000187406"/>
    </source>
</evidence>
<dbReference type="OrthoDB" id="1750575at2759"/>
<name>A0A1Q3AV24_CEPFO</name>
<protein>
    <submittedName>
        <fullName evidence="1">UBN2_3 domain-containing protein</fullName>
    </submittedName>
</protein>
<evidence type="ECO:0000313" key="1">
    <source>
        <dbReference type="EMBL" id="GAV59559.1"/>
    </source>
</evidence>
<accession>A0A1Q3AV24</accession>
<comment type="caution">
    <text evidence="1">The sequence shown here is derived from an EMBL/GenBank/DDBJ whole genome shotgun (WGS) entry which is preliminary data.</text>
</comment>
<organism evidence="1 2">
    <name type="scientific">Cephalotus follicularis</name>
    <name type="common">Albany pitcher plant</name>
    <dbReference type="NCBI Taxonomy" id="3775"/>
    <lineage>
        <taxon>Eukaryota</taxon>
        <taxon>Viridiplantae</taxon>
        <taxon>Streptophyta</taxon>
        <taxon>Embryophyta</taxon>
        <taxon>Tracheophyta</taxon>
        <taxon>Spermatophyta</taxon>
        <taxon>Magnoliopsida</taxon>
        <taxon>eudicotyledons</taxon>
        <taxon>Gunneridae</taxon>
        <taxon>Pentapetalae</taxon>
        <taxon>rosids</taxon>
        <taxon>fabids</taxon>
        <taxon>Oxalidales</taxon>
        <taxon>Cephalotaceae</taxon>
        <taxon>Cephalotus</taxon>
    </lineage>
</organism>
<proteinExistence type="predicted"/>
<dbReference type="InParanoid" id="A0A1Q3AV24"/>
<dbReference type="Proteomes" id="UP000187406">
    <property type="component" value="Unassembled WGS sequence"/>
</dbReference>
<dbReference type="PANTHER" id="PTHR37610">
    <property type="entry name" value="CCHC-TYPE DOMAIN-CONTAINING PROTEIN"/>
    <property type="match status" value="1"/>
</dbReference>